<proteinExistence type="predicted"/>
<evidence type="ECO:0000256" key="6">
    <source>
        <dbReference type="SAM" id="Phobius"/>
    </source>
</evidence>
<feature type="region of interest" description="Disordered" evidence="5">
    <location>
        <begin position="1"/>
        <end position="20"/>
    </location>
</feature>
<evidence type="ECO:0000259" key="7">
    <source>
        <dbReference type="Pfam" id="PF06271"/>
    </source>
</evidence>
<feature type="domain" description="RDD" evidence="7">
    <location>
        <begin position="23"/>
        <end position="143"/>
    </location>
</feature>
<evidence type="ECO:0000256" key="1">
    <source>
        <dbReference type="ARBA" id="ARBA00004141"/>
    </source>
</evidence>
<reference evidence="8" key="1">
    <citation type="submission" date="2021-01" db="EMBL/GenBank/DDBJ databases">
        <title>Modified the classification status of verrucomicrobia.</title>
        <authorList>
            <person name="Feng X."/>
        </authorList>
    </citation>
    <scope>NUCLEOTIDE SEQUENCE</scope>
    <source>
        <strain evidence="8">KCTC 22201</strain>
    </source>
</reference>
<keyword evidence="4 6" id="KW-0472">Membrane</keyword>
<sequence length="157" mass="17434">MEPLKVQTKEPESEDSEEAGELAPLNSRLLGGIIDSLVGLGLYYSVVWLLPGMFERFAWVLVAAYWITRDSLPFLKGQSIGKMAMKTKVVKLDGSEMIGDWQTAIVRNVGLIIPFFGLVEAIILITRDNKPEKGKRLGDEWAKTKVVNAPTESPDQD</sequence>
<dbReference type="RefSeq" id="WP_200276085.1">
    <property type="nucleotide sequence ID" value="NZ_JAENII010000002.1"/>
</dbReference>
<comment type="subcellular location">
    <subcellularLocation>
        <location evidence="1">Membrane</location>
        <topology evidence="1">Multi-pass membrane protein</topology>
    </subcellularLocation>
</comment>
<protein>
    <submittedName>
        <fullName evidence="8">RDD family protein</fullName>
    </submittedName>
</protein>
<evidence type="ECO:0000256" key="2">
    <source>
        <dbReference type="ARBA" id="ARBA00022692"/>
    </source>
</evidence>
<dbReference type="Proteomes" id="UP000658278">
    <property type="component" value="Unassembled WGS sequence"/>
</dbReference>
<evidence type="ECO:0000256" key="5">
    <source>
        <dbReference type="SAM" id="MobiDB-lite"/>
    </source>
</evidence>
<dbReference type="AlphaFoldDB" id="A0A934R8I6"/>
<evidence type="ECO:0000256" key="3">
    <source>
        <dbReference type="ARBA" id="ARBA00022989"/>
    </source>
</evidence>
<organism evidence="8 9">
    <name type="scientific">Haloferula rosea</name>
    <dbReference type="NCBI Taxonomy" id="490093"/>
    <lineage>
        <taxon>Bacteria</taxon>
        <taxon>Pseudomonadati</taxon>
        <taxon>Verrucomicrobiota</taxon>
        <taxon>Verrucomicrobiia</taxon>
        <taxon>Verrucomicrobiales</taxon>
        <taxon>Verrucomicrobiaceae</taxon>
        <taxon>Haloferula</taxon>
    </lineage>
</organism>
<feature type="transmembrane region" description="Helical" evidence="6">
    <location>
        <begin position="105"/>
        <end position="126"/>
    </location>
</feature>
<dbReference type="GO" id="GO:0016020">
    <property type="term" value="C:membrane"/>
    <property type="evidence" value="ECO:0007669"/>
    <property type="project" value="UniProtKB-SubCell"/>
</dbReference>
<evidence type="ECO:0000313" key="9">
    <source>
        <dbReference type="Proteomes" id="UP000658278"/>
    </source>
</evidence>
<keyword evidence="3 6" id="KW-1133">Transmembrane helix</keyword>
<comment type="caution">
    <text evidence="8">The sequence shown here is derived from an EMBL/GenBank/DDBJ whole genome shotgun (WGS) entry which is preliminary data.</text>
</comment>
<gene>
    <name evidence="8" type="ORF">JIN81_02740</name>
</gene>
<accession>A0A934R8I6</accession>
<dbReference type="Pfam" id="PF06271">
    <property type="entry name" value="RDD"/>
    <property type="match status" value="1"/>
</dbReference>
<evidence type="ECO:0000313" key="8">
    <source>
        <dbReference type="EMBL" id="MBK1825923.1"/>
    </source>
</evidence>
<dbReference type="EMBL" id="JAENII010000002">
    <property type="protein sequence ID" value="MBK1825923.1"/>
    <property type="molecule type" value="Genomic_DNA"/>
</dbReference>
<dbReference type="InterPro" id="IPR010432">
    <property type="entry name" value="RDD"/>
</dbReference>
<feature type="transmembrane region" description="Helical" evidence="6">
    <location>
        <begin position="29"/>
        <end position="50"/>
    </location>
</feature>
<keyword evidence="9" id="KW-1185">Reference proteome</keyword>
<keyword evidence="2 6" id="KW-0812">Transmembrane</keyword>
<name>A0A934R8I6_9BACT</name>
<evidence type="ECO:0000256" key="4">
    <source>
        <dbReference type="ARBA" id="ARBA00023136"/>
    </source>
</evidence>